<dbReference type="PANTHER" id="PTHR41523:SF8">
    <property type="entry name" value="ETHYLENE RESPONSE SENSOR PROTEIN"/>
    <property type="match status" value="1"/>
</dbReference>
<keyword evidence="3" id="KW-0597">Phosphoprotein</keyword>
<evidence type="ECO:0000256" key="2">
    <source>
        <dbReference type="ARBA" id="ARBA00012438"/>
    </source>
</evidence>
<dbReference type="InterPro" id="IPR035965">
    <property type="entry name" value="PAS-like_dom_sf"/>
</dbReference>
<dbReference type="InterPro" id="IPR000014">
    <property type="entry name" value="PAS"/>
</dbReference>
<dbReference type="InterPro" id="IPR003018">
    <property type="entry name" value="GAF"/>
</dbReference>
<dbReference type="Pfam" id="PF08448">
    <property type="entry name" value="PAS_4"/>
    <property type="match status" value="1"/>
</dbReference>
<feature type="region of interest" description="Disordered" evidence="8">
    <location>
        <begin position="1"/>
        <end position="27"/>
    </location>
</feature>
<evidence type="ECO:0000259" key="11">
    <source>
        <dbReference type="SMART" id="SM00911"/>
    </source>
</evidence>
<feature type="compositionally biased region" description="Pro residues" evidence="8">
    <location>
        <begin position="13"/>
        <end position="23"/>
    </location>
</feature>
<protein>
    <recommendedName>
        <fullName evidence="2">histidine kinase</fullName>
        <ecNumber evidence="2">2.7.13.3</ecNumber>
    </recommendedName>
</protein>
<dbReference type="SMART" id="SM00911">
    <property type="entry name" value="HWE_HK"/>
    <property type="match status" value="1"/>
</dbReference>
<feature type="domain" description="PAS" evidence="10">
    <location>
        <begin position="195"/>
        <end position="262"/>
    </location>
</feature>
<evidence type="ECO:0000256" key="6">
    <source>
        <dbReference type="ARBA" id="ARBA00022777"/>
    </source>
</evidence>
<evidence type="ECO:0000313" key="13">
    <source>
        <dbReference type="Proteomes" id="UP000185622"/>
    </source>
</evidence>
<evidence type="ECO:0000256" key="8">
    <source>
        <dbReference type="SAM" id="MobiDB-lite"/>
    </source>
</evidence>
<dbReference type="InterPro" id="IPR029016">
    <property type="entry name" value="GAF-like_dom_sf"/>
</dbReference>
<keyword evidence="13" id="KW-1185">Reference proteome</keyword>
<dbReference type="Pfam" id="PF07536">
    <property type="entry name" value="HWE_HK"/>
    <property type="match status" value="1"/>
</dbReference>
<proteinExistence type="predicted"/>
<gene>
    <name evidence="12" type="ORF">BMG03_02865</name>
</gene>
<dbReference type="EC" id="2.7.13.3" evidence="2"/>
<evidence type="ECO:0000256" key="5">
    <source>
        <dbReference type="ARBA" id="ARBA00022741"/>
    </source>
</evidence>
<evidence type="ECO:0000256" key="4">
    <source>
        <dbReference type="ARBA" id="ARBA00022679"/>
    </source>
</evidence>
<name>A0ABN4X6J9_9RHOB</name>
<dbReference type="PANTHER" id="PTHR41523">
    <property type="entry name" value="TWO-COMPONENT SYSTEM SENSOR PROTEIN"/>
    <property type="match status" value="1"/>
</dbReference>
<dbReference type="Pfam" id="PF13188">
    <property type="entry name" value="PAS_8"/>
    <property type="match status" value="1"/>
</dbReference>
<dbReference type="SMART" id="SM00091">
    <property type="entry name" value="PAS"/>
    <property type="match status" value="2"/>
</dbReference>
<accession>A0ABN4X6J9</accession>
<feature type="domain" description="PAS" evidence="10">
    <location>
        <begin position="322"/>
        <end position="393"/>
    </location>
</feature>
<keyword evidence="5" id="KW-0547">Nucleotide-binding</keyword>
<dbReference type="NCBIfam" id="TIGR00229">
    <property type="entry name" value="sensory_box"/>
    <property type="match status" value="1"/>
</dbReference>
<keyword evidence="4" id="KW-0808">Transferase</keyword>
<keyword evidence="7" id="KW-0067">ATP-binding</keyword>
<dbReference type="Gene3D" id="3.30.565.10">
    <property type="entry name" value="Histidine kinase-like ATPase, C-terminal domain"/>
    <property type="match status" value="1"/>
</dbReference>
<comment type="catalytic activity">
    <reaction evidence="1">
        <text>ATP + protein L-histidine = ADP + protein N-phospho-L-histidine.</text>
        <dbReference type="EC" id="2.7.13.3"/>
    </reaction>
</comment>
<organism evidence="12 13">
    <name type="scientific">Thioclava nitratireducens</name>
    <dbReference type="NCBI Taxonomy" id="1915078"/>
    <lineage>
        <taxon>Bacteria</taxon>
        <taxon>Pseudomonadati</taxon>
        <taxon>Pseudomonadota</taxon>
        <taxon>Alphaproteobacteria</taxon>
        <taxon>Rhodobacterales</taxon>
        <taxon>Paracoccaceae</taxon>
        <taxon>Thioclava</taxon>
    </lineage>
</organism>
<feature type="domain" description="Signal transduction histidine kinase HWE region" evidence="11">
    <location>
        <begin position="444"/>
        <end position="532"/>
    </location>
</feature>
<evidence type="ECO:0000259" key="10">
    <source>
        <dbReference type="SMART" id="SM00091"/>
    </source>
</evidence>
<evidence type="ECO:0000256" key="1">
    <source>
        <dbReference type="ARBA" id="ARBA00000085"/>
    </source>
</evidence>
<feature type="domain" description="GAF" evidence="9">
    <location>
        <begin position="44"/>
        <end position="191"/>
    </location>
</feature>
<sequence length="638" mass="70212">MEYESLRMKTTAPPSPSSDPPPRSRLTDPVRLRALRETGLLESAPADIFARATRLATRVTGVPISLVSIVDENRQVFVAQSGLDRFDAHSPSETPLTHSFCRYVVETDAPLRVSDAREDAVLGENGAVRDLGVIAYLGVPLRTIEGQPLGAFCLIDREARQWTEEEYEALSDIAAGVEAEIRLRHQINVAHREENRYRAILDQMPVGVGVAELGTGRLLDLNATAIEMFGVKNGEVGKQLAFDAYTPEGRKLSLSEFPIVRAARHGEKINHMELRCVRRDGSESNLLISAQPIESDPPVAVATALDISELNEARERAADIDRRLANFHEITSDAIIEIDRDDNIRFANSVMRARIRAAVGAATESQAIGRSLWETVPHLRESKLAEALAEARRTGTPTVADQIGRDGRILEARIYPESGAILAYLRDVTEERQLAQARDTLTRELNHRVKNAFAMMSGLVGMTARHATTPDEMARGLRERIGALARAHELINPTATPERDFRGMVELRELLLGVLSPYTNLDDPRLTLDGPALALNHAGSTNLALVIHELATNAVKYGALSHDAGRLVLKWREISGQLELDWRESGHPGKLVPPSNSGFGSRLIDLTIQGQLRGTYGTEWVPDGFQARMTVPMDLIKG</sequence>
<dbReference type="InterPro" id="IPR036890">
    <property type="entry name" value="HATPase_C_sf"/>
</dbReference>
<dbReference type="SMART" id="SM00065">
    <property type="entry name" value="GAF"/>
    <property type="match status" value="1"/>
</dbReference>
<dbReference type="Gene3D" id="3.30.450.40">
    <property type="match status" value="1"/>
</dbReference>
<dbReference type="CDD" id="cd00130">
    <property type="entry name" value="PAS"/>
    <property type="match status" value="1"/>
</dbReference>
<dbReference type="Gene3D" id="3.30.450.20">
    <property type="entry name" value="PAS domain"/>
    <property type="match status" value="2"/>
</dbReference>
<dbReference type="SUPFAM" id="SSF55874">
    <property type="entry name" value="ATPase domain of HSP90 chaperone/DNA topoisomerase II/histidine kinase"/>
    <property type="match status" value="1"/>
</dbReference>
<dbReference type="SUPFAM" id="SSF55785">
    <property type="entry name" value="PYP-like sensor domain (PAS domain)"/>
    <property type="match status" value="2"/>
</dbReference>
<dbReference type="SUPFAM" id="SSF55781">
    <property type="entry name" value="GAF domain-like"/>
    <property type="match status" value="1"/>
</dbReference>
<dbReference type="Pfam" id="PF01590">
    <property type="entry name" value="GAF"/>
    <property type="match status" value="1"/>
</dbReference>
<dbReference type="InterPro" id="IPR011102">
    <property type="entry name" value="Sig_transdc_His_kinase_HWE"/>
</dbReference>
<evidence type="ECO:0000256" key="3">
    <source>
        <dbReference type="ARBA" id="ARBA00022553"/>
    </source>
</evidence>
<evidence type="ECO:0000256" key="7">
    <source>
        <dbReference type="ARBA" id="ARBA00022840"/>
    </source>
</evidence>
<reference evidence="12 13" key="1">
    <citation type="submission" date="2017-01" db="EMBL/GenBank/DDBJ databases">
        <title>The complete genome sequence of a sulfur-oxidizing marine bacterium Thioclava sp. 25B10_4T.</title>
        <authorList>
            <person name="Liu Y."/>
            <person name="Lai Q."/>
            <person name="Shao Z."/>
        </authorList>
    </citation>
    <scope>NUCLEOTIDE SEQUENCE [LARGE SCALE GENOMIC DNA]</scope>
    <source>
        <strain evidence="12 13">25B10_4</strain>
    </source>
</reference>
<dbReference type="InterPro" id="IPR013656">
    <property type="entry name" value="PAS_4"/>
</dbReference>
<keyword evidence="6" id="KW-0418">Kinase</keyword>
<dbReference type="Proteomes" id="UP000185622">
    <property type="component" value="Chromosome"/>
</dbReference>
<evidence type="ECO:0000313" key="12">
    <source>
        <dbReference type="EMBL" id="AQS46854.1"/>
    </source>
</evidence>
<dbReference type="EMBL" id="CP019437">
    <property type="protein sequence ID" value="AQS46854.1"/>
    <property type="molecule type" value="Genomic_DNA"/>
</dbReference>
<evidence type="ECO:0000259" key="9">
    <source>
        <dbReference type="SMART" id="SM00065"/>
    </source>
</evidence>